<dbReference type="InterPro" id="IPR027450">
    <property type="entry name" value="AlkB-like"/>
</dbReference>
<feature type="region of interest" description="Disordered" evidence="2">
    <location>
        <begin position="86"/>
        <end position="127"/>
    </location>
</feature>
<comment type="similarity">
    <text evidence="1">Belongs to the alkB family.</text>
</comment>
<evidence type="ECO:0000313" key="4">
    <source>
        <dbReference type="EMBL" id="JAT42239.1"/>
    </source>
</evidence>
<evidence type="ECO:0000256" key="2">
    <source>
        <dbReference type="SAM" id="MobiDB-lite"/>
    </source>
</evidence>
<accession>A0A1D1XIM0</accession>
<feature type="region of interest" description="Disordered" evidence="2">
    <location>
        <begin position="452"/>
        <end position="539"/>
    </location>
</feature>
<proteinExistence type="inferred from homology"/>
<dbReference type="GO" id="GO:0051213">
    <property type="term" value="F:dioxygenase activity"/>
    <property type="evidence" value="ECO:0007669"/>
    <property type="project" value="UniProtKB-KW"/>
</dbReference>
<dbReference type="PROSITE" id="PS51471">
    <property type="entry name" value="FE2OG_OXY"/>
    <property type="match status" value="1"/>
</dbReference>
<feature type="domain" description="Fe2OG dioxygenase" evidence="3">
    <location>
        <begin position="323"/>
        <end position="420"/>
    </location>
</feature>
<organism evidence="4">
    <name type="scientific">Anthurium amnicola</name>
    <dbReference type="NCBI Taxonomy" id="1678845"/>
    <lineage>
        <taxon>Eukaryota</taxon>
        <taxon>Viridiplantae</taxon>
        <taxon>Streptophyta</taxon>
        <taxon>Embryophyta</taxon>
        <taxon>Tracheophyta</taxon>
        <taxon>Spermatophyta</taxon>
        <taxon>Magnoliopsida</taxon>
        <taxon>Liliopsida</taxon>
        <taxon>Araceae</taxon>
        <taxon>Pothoideae</taxon>
        <taxon>Potheae</taxon>
        <taxon>Anthurium</taxon>
    </lineage>
</organism>
<feature type="compositionally biased region" description="Basic and acidic residues" evidence="2">
    <location>
        <begin position="472"/>
        <end position="494"/>
    </location>
</feature>
<dbReference type="Pfam" id="PF13532">
    <property type="entry name" value="2OG-FeII_Oxy_2"/>
    <property type="match status" value="1"/>
</dbReference>
<feature type="compositionally biased region" description="Low complexity" evidence="2">
    <location>
        <begin position="575"/>
        <end position="588"/>
    </location>
</feature>
<gene>
    <name evidence="4" type="primary">alkbh5_1</name>
    <name evidence="4" type="ORF">g.42640</name>
</gene>
<name>A0A1D1XIM0_9ARAE</name>
<reference evidence="4" key="1">
    <citation type="submission" date="2015-07" db="EMBL/GenBank/DDBJ databases">
        <title>Transcriptome Assembly of Anthurium amnicola.</title>
        <authorList>
            <person name="Suzuki J."/>
        </authorList>
    </citation>
    <scope>NUCLEOTIDE SEQUENCE</scope>
</reference>
<evidence type="ECO:0000256" key="1">
    <source>
        <dbReference type="ARBA" id="ARBA00007879"/>
    </source>
</evidence>
<feature type="region of interest" description="Disordered" evidence="2">
    <location>
        <begin position="575"/>
        <end position="616"/>
    </location>
</feature>
<feature type="compositionally biased region" description="Acidic residues" evidence="2">
    <location>
        <begin position="91"/>
        <end position="100"/>
    </location>
</feature>
<dbReference type="EMBL" id="GDJX01025697">
    <property type="protein sequence ID" value="JAT42239.1"/>
    <property type="molecule type" value="Transcribed_RNA"/>
</dbReference>
<sequence length="616" mass="67923">LRLTRFGGLTAGSFHIRREKGESEGGRAARRKVSKMGDPFVRQYDASELKIAAEFLTNWLPFLTRDLCDGCAAGLCDRVRSLDPDGAVEQSADEGDDADQSDTRPLSPASVDNGEASGSTDPAPFSPKVRMSWADMAQEDELEMEAEEIRERMGADVEGGGKEGQVVEDGAKKGARVPDREKKTELSREQREYIRFMNVARKKDFICLERVKGKIVNILDGLELHTGVFSAAEQKRIIDFIYVLQDRGRRGELGERTYSEPEKWMRGKGRVTIQFGCCYNYAMDREGNPPGILRNVTADPIPSLFKVIIRRLVRWHVLPPSCIPDSCIVNIYDPGDCIPPHIDNHDFVRPFCTVSFVSECNIVFGSNLKIVGPGDFMGSTAIPLPVGSVLVLNGNGADVAKHCVPAVAQKRISITFRRMGEAKWPFGFQPEPDLQGIQPLEYEASSPQRSPYLITNAEPATPESQQYAYSRGRPEPKPEHSSQDQRALPRDVTGRGRRRKPSRVVVDGRSVTDGSKAEGSAGRPHEASPVPDIPGILPLPADASEIARTSSRATRAAGRTVSMEQKRIVVRSYLEGGEESSSSLTWSEPPGNPMFQASRTIDRRRSRVGLGQWGGD</sequence>
<dbReference type="InterPro" id="IPR005123">
    <property type="entry name" value="Oxoglu/Fe-dep_dioxygenase_dom"/>
</dbReference>
<dbReference type="Gene3D" id="2.60.120.590">
    <property type="entry name" value="Alpha-ketoglutarate-dependent dioxygenase AlkB-like"/>
    <property type="match status" value="1"/>
</dbReference>
<keyword evidence="4" id="KW-0560">Oxidoreductase</keyword>
<dbReference type="PANTHER" id="PTHR31447:SF5">
    <property type="entry name" value="FE2OG DIOXYGENASE DOMAIN-CONTAINING PROTEIN"/>
    <property type="match status" value="1"/>
</dbReference>
<evidence type="ECO:0000259" key="3">
    <source>
        <dbReference type="PROSITE" id="PS51471"/>
    </source>
</evidence>
<feature type="non-terminal residue" evidence="4">
    <location>
        <position position="1"/>
    </location>
</feature>
<dbReference type="GO" id="GO:0006402">
    <property type="term" value="P:mRNA catabolic process"/>
    <property type="evidence" value="ECO:0007669"/>
    <property type="project" value="InterPro"/>
</dbReference>
<dbReference type="InterPro" id="IPR037151">
    <property type="entry name" value="AlkB-like_sf"/>
</dbReference>
<dbReference type="GO" id="GO:0003729">
    <property type="term" value="F:mRNA binding"/>
    <property type="evidence" value="ECO:0007669"/>
    <property type="project" value="InterPro"/>
</dbReference>
<protein>
    <submittedName>
        <fullName evidence="4">Putative alpha-ketoglutarate-dependent dioxygenase ABH5</fullName>
    </submittedName>
</protein>
<dbReference type="PANTHER" id="PTHR31447">
    <property type="entry name" value="HYDROXYPROLINE-RICH GLYCOPROTEIN FAMILY PROTEIN-RELATED"/>
    <property type="match status" value="1"/>
</dbReference>
<dbReference type="InterPro" id="IPR044842">
    <property type="entry name" value="ALKBH9B/ALKBH10B-like"/>
</dbReference>
<dbReference type="AlphaFoldDB" id="A0A1D1XIM0"/>
<dbReference type="GO" id="GO:0032451">
    <property type="term" value="F:demethylase activity"/>
    <property type="evidence" value="ECO:0007669"/>
    <property type="project" value="InterPro"/>
</dbReference>
<dbReference type="SUPFAM" id="SSF51197">
    <property type="entry name" value="Clavaminate synthase-like"/>
    <property type="match status" value="1"/>
</dbReference>
<keyword evidence="4" id="KW-0223">Dioxygenase</keyword>